<dbReference type="AlphaFoldDB" id="A0A183Q0S8"/>
<dbReference type="EMBL" id="UZAL01043887">
    <property type="protein sequence ID" value="VDP81874.1"/>
    <property type="molecule type" value="Genomic_DNA"/>
</dbReference>
<gene>
    <name evidence="1" type="ORF">SMTD_LOCUS20214</name>
</gene>
<sequence length="69" mass="7530">MDSPPTTTFVTLSNSTETNLSSVNIISDGLADMADKIMEAYHDNHCVNSLQPVEPTDTSRLASFQKQLT</sequence>
<proteinExistence type="predicted"/>
<dbReference type="Proteomes" id="UP000269396">
    <property type="component" value="Unassembled WGS sequence"/>
</dbReference>
<evidence type="ECO:0000313" key="1">
    <source>
        <dbReference type="EMBL" id="VDP81874.1"/>
    </source>
</evidence>
<organism evidence="1 2">
    <name type="scientific">Schistosoma mattheei</name>
    <dbReference type="NCBI Taxonomy" id="31246"/>
    <lineage>
        <taxon>Eukaryota</taxon>
        <taxon>Metazoa</taxon>
        <taxon>Spiralia</taxon>
        <taxon>Lophotrochozoa</taxon>
        <taxon>Platyhelminthes</taxon>
        <taxon>Trematoda</taxon>
        <taxon>Digenea</taxon>
        <taxon>Strigeidida</taxon>
        <taxon>Schistosomatoidea</taxon>
        <taxon>Schistosomatidae</taxon>
        <taxon>Schistosoma</taxon>
    </lineage>
</organism>
<reference evidence="1 2" key="1">
    <citation type="submission" date="2018-11" db="EMBL/GenBank/DDBJ databases">
        <authorList>
            <consortium name="Pathogen Informatics"/>
        </authorList>
    </citation>
    <scope>NUCLEOTIDE SEQUENCE [LARGE SCALE GENOMIC DNA]</scope>
    <source>
        <strain>Denwood</strain>
        <strain evidence="2">Zambia</strain>
    </source>
</reference>
<evidence type="ECO:0000313" key="2">
    <source>
        <dbReference type="Proteomes" id="UP000269396"/>
    </source>
</evidence>
<protein>
    <submittedName>
        <fullName evidence="1">Uncharacterized protein</fullName>
    </submittedName>
</protein>
<accession>A0A183Q0S8</accession>
<keyword evidence="2" id="KW-1185">Reference proteome</keyword>
<name>A0A183Q0S8_9TREM</name>